<dbReference type="SUPFAM" id="SSF52768">
    <property type="entry name" value="Arginase/deacetylase"/>
    <property type="match status" value="1"/>
</dbReference>
<organism evidence="6 7">
    <name type="scientific">Terracoccus luteus</name>
    <dbReference type="NCBI Taxonomy" id="53356"/>
    <lineage>
        <taxon>Bacteria</taxon>
        <taxon>Bacillati</taxon>
        <taxon>Actinomycetota</taxon>
        <taxon>Actinomycetes</taxon>
        <taxon>Micrococcales</taxon>
        <taxon>Intrasporangiaceae</taxon>
        <taxon>Terracoccus</taxon>
    </lineage>
</organism>
<dbReference type="PANTHER" id="PTHR10625:SF10">
    <property type="entry name" value="HISTONE DEACETYLASE HDAC1"/>
    <property type="match status" value="1"/>
</dbReference>
<dbReference type="InterPro" id="IPR003085">
    <property type="entry name" value="AcuC"/>
</dbReference>
<dbReference type="CDD" id="cd09994">
    <property type="entry name" value="HDAC_AcuC_like"/>
    <property type="match status" value="1"/>
</dbReference>
<gene>
    <name evidence="6" type="ORF">FHW14_001328</name>
</gene>
<evidence type="ECO:0000313" key="6">
    <source>
        <dbReference type="EMBL" id="MBB2986174.1"/>
    </source>
</evidence>
<dbReference type="UniPathway" id="UPA00040"/>
<accession>A0A839PTU3</accession>
<name>A0A839PTU3_9MICO</name>
<dbReference type="InterPro" id="IPR023696">
    <property type="entry name" value="Ureohydrolase_dom_sf"/>
</dbReference>
<dbReference type="PRINTS" id="PR01272">
    <property type="entry name" value="ACUCPROTEIN"/>
</dbReference>
<evidence type="ECO:0000256" key="1">
    <source>
        <dbReference type="ARBA" id="ARBA00005101"/>
    </source>
</evidence>
<evidence type="ECO:0000256" key="4">
    <source>
        <dbReference type="ARBA" id="ARBA00022627"/>
    </source>
</evidence>
<dbReference type="EMBL" id="JACHVT010000003">
    <property type="protein sequence ID" value="MBB2986174.1"/>
    <property type="molecule type" value="Genomic_DNA"/>
</dbReference>
<protein>
    <recommendedName>
        <fullName evidence="3">Acetoin utilization protein AcuC</fullName>
    </recommendedName>
</protein>
<dbReference type="GO" id="GO:0004407">
    <property type="term" value="F:histone deacetylase activity"/>
    <property type="evidence" value="ECO:0007669"/>
    <property type="project" value="TreeGrafter"/>
</dbReference>
<dbReference type="Pfam" id="PF00850">
    <property type="entry name" value="Hist_deacetyl"/>
    <property type="match status" value="1"/>
</dbReference>
<dbReference type="GO" id="GO:0040029">
    <property type="term" value="P:epigenetic regulation of gene expression"/>
    <property type="evidence" value="ECO:0007669"/>
    <property type="project" value="TreeGrafter"/>
</dbReference>
<evidence type="ECO:0000256" key="2">
    <source>
        <dbReference type="ARBA" id="ARBA00005947"/>
    </source>
</evidence>
<evidence type="ECO:0000256" key="3">
    <source>
        <dbReference type="ARBA" id="ARBA00020218"/>
    </source>
</evidence>
<dbReference type="Gene3D" id="3.40.800.20">
    <property type="entry name" value="Histone deacetylase domain"/>
    <property type="match status" value="1"/>
</dbReference>
<dbReference type="InterPro" id="IPR023801">
    <property type="entry name" value="His_deacetylse_dom"/>
</dbReference>
<comment type="pathway">
    <text evidence="1">Ketone degradation; acetoin degradation.</text>
</comment>
<reference evidence="6 7" key="1">
    <citation type="submission" date="2020-08" db="EMBL/GenBank/DDBJ databases">
        <title>Genomic Encyclopedia of Type Strains, Phase IV (KMG-V): Genome sequencing to study the core and pangenomes of soil and plant-associated prokaryotes.</title>
        <authorList>
            <person name="Whitman W."/>
        </authorList>
    </citation>
    <scope>NUCLEOTIDE SEQUENCE [LARGE SCALE GENOMIC DNA]</scope>
    <source>
        <strain evidence="6 7">B3ACCR2</strain>
    </source>
</reference>
<dbReference type="PRINTS" id="PR01270">
    <property type="entry name" value="HDASUPER"/>
</dbReference>
<dbReference type="Proteomes" id="UP000590811">
    <property type="component" value="Unassembled WGS sequence"/>
</dbReference>
<evidence type="ECO:0000313" key="7">
    <source>
        <dbReference type="Proteomes" id="UP000590811"/>
    </source>
</evidence>
<proteinExistence type="inferred from homology"/>
<feature type="domain" description="Histone deacetylase" evidence="5">
    <location>
        <begin position="22"/>
        <end position="318"/>
    </location>
</feature>
<evidence type="ECO:0000259" key="5">
    <source>
        <dbReference type="Pfam" id="PF00850"/>
    </source>
</evidence>
<dbReference type="InterPro" id="IPR037138">
    <property type="entry name" value="His_deacetylse_dom_sf"/>
</dbReference>
<dbReference type="AlphaFoldDB" id="A0A839PTU3"/>
<dbReference type="GO" id="GO:0045150">
    <property type="term" value="P:acetoin catabolic process"/>
    <property type="evidence" value="ECO:0007669"/>
    <property type="project" value="UniProtKB-UniPathway"/>
</dbReference>
<dbReference type="InterPro" id="IPR000286">
    <property type="entry name" value="HDACs"/>
</dbReference>
<comment type="caution">
    <text evidence="6">The sequence shown here is derived from an EMBL/GenBank/DDBJ whole genome shotgun (WGS) entry which is preliminary data.</text>
</comment>
<keyword evidence="4" id="KW-0006">Acetoin catabolism</keyword>
<comment type="similarity">
    <text evidence="2">Belongs to the histone deacetylase family.</text>
</comment>
<dbReference type="PANTHER" id="PTHR10625">
    <property type="entry name" value="HISTONE DEACETYLASE HDAC1-RELATED"/>
    <property type="match status" value="1"/>
</dbReference>
<sequence>MPSQARVVWDQSFTRYDFGPHHPMAPIRLDLTARLCEALGVFAADGVEVTGAKPATDAQLATVHDPDYIAAVRAASADPSRAEPRYGLGTEDDPAFAGMHEASARVVTGTLESCQAVWRGEAEHAVNFCGGLHHAMADAASGFCVYNDAAVGIRWLLDNGAKRVAYVDVDVHHGDGVEKIFWDDPRVLTVSVHESGRVLFPGTGWPTDVGGPDAEGSVVNVSLPPGVSDAGWLRAVHAVAGPVVRAFAPDVLVTQHGCDTHAEDPLAHFAVTVDAQRAAADAMHRLAHEVCGGRWVALGGGGYEVVDVVPRTWTHLTAIAAHQPVAVSVPVPAEWREYVEHVTGRPGPGRMGDLTTEDGPLWWRSWDMGYDPANEVDRAVMATRSAVFPLLGLDVHFD</sequence>
<dbReference type="RefSeq" id="WP_184509221.1">
    <property type="nucleotide sequence ID" value="NZ_JACHVT010000003.1"/>
</dbReference>